<sequence>MRMLDSGNSLEHSLHLGFLDLSRWDGFCLTHPKPDLLVKCFLYKKLEDQRRTGLGHAESGDQVPGALKYGGHSGAEEGVHWTEVVTWPV</sequence>
<dbReference type="AlphaFoldDB" id="A0A6B0RYP5"/>
<accession>A0A6B0RYP5</accession>
<comment type="caution">
    <text evidence="1">The sequence shown here is derived from an EMBL/GenBank/DDBJ whole genome shotgun (WGS) entry which is preliminary data.</text>
</comment>
<keyword evidence="2" id="KW-1185">Reference proteome</keyword>
<protein>
    <submittedName>
        <fullName evidence="1">Uncharacterized protein</fullName>
    </submittedName>
</protein>
<organism evidence="1 2">
    <name type="scientific">Bos mutus</name>
    <name type="common">wild yak</name>
    <dbReference type="NCBI Taxonomy" id="72004"/>
    <lineage>
        <taxon>Eukaryota</taxon>
        <taxon>Metazoa</taxon>
        <taxon>Chordata</taxon>
        <taxon>Craniata</taxon>
        <taxon>Vertebrata</taxon>
        <taxon>Euteleostomi</taxon>
        <taxon>Mammalia</taxon>
        <taxon>Eutheria</taxon>
        <taxon>Laurasiatheria</taxon>
        <taxon>Artiodactyla</taxon>
        <taxon>Ruminantia</taxon>
        <taxon>Pecora</taxon>
        <taxon>Bovidae</taxon>
        <taxon>Bovinae</taxon>
        <taxon>Bos</taxon>
    </lineage>
</organism>
<evidence type="ECO:0000313" key="2">
    <source>
        <dbReference type="Proteomes" id="UP000322234"/>
    </source>
</evidence>
<name>A0A6B0RYP5_9CETA</name>
<proteinExistence type="predicted"/>
<dbReference type="Proteomes" id="UP000322234">
    <property type="component" value="Unassembled WGS sequence"/>
</dbReference>
<gene>
    <name evidence="1" type="ORF">E5288_WYG014950</name>
</gene>
<dbReference type="EMBL" id="VBQZ03000081">
    <property type="protein sequence ID" value="MXQ92323.1"/>
    <property type="molecule type" value="Genomic_DNA"/>
</dbReference>
<reference evidence="1" key="1">
    <citation type="submission" date="2019-10" db="EMBL/GenBank/DDBJ databases">
        <title>The sequence and de novo assembly of the wild yak genome.</title>
        <authorList>
            <person name="Liu Y."/>
        </authorList>
    </citation>
    <scope>NUCLEOTIDE SEQUENCE [LARGE SCALE GENOMIC DNA]</scope>
    <source>
        <strain evidence="1">WY2019</strain>
    </source>
</reference>
<evidence type="ECO:0000313" key="1">
    <source>
        <dbReference type="EMBL" id="MXQ92323.1"/>
    </source>
</evidence>